<reference evidence="1 2" key="1">
    <citation type="submission" date="2024-07" db="EMBL/GenBank/DDBJ databases">
        <title>Section-level genome sequencing and comparative genomics of Aspergillus sections Usti and Cavernicolus.</title>
        <authorList>
            <consortium name="Lawrence Berkeley National Laboratory"/>
            <person name="Nybo J.L."/>
            <person name="Vesth T.C."/>
            <person name="Theobald S."/>
            <person name="Frisvad J.C."/>
            <person name="Larsen T.O."/>
            <person name="Kjaerboelling I."/>
            <person name="Rothschild-Mancinelli K."/>
            <person name="Lyhne E.K."/>
            <person name="Kogle M.E."/>
            <person name="Barry K."/>
            <person name="Clum A."/>
            <person name="Na H."/>
            <person name="Ledsgaard L."/>
            <person name="Lin J."/>
            <person name="Lipzen A."/>
            <person name="Kuo A."/>
            <person name="Riley R."/>
            <person name="Mondo S."/>
            <person name="LaButti K."/>
            <person name="Haridas S."/>
            <person name="Pangalinan J."/>
            <person name="Salamov A.A."/>
            <person name="Simmons B.A."/>
            <person name="Magnuson J.K."/>
            <person name="Chen J."/>
            <person name="Drula E."/>
            <person name="Henrissat B."/>
            <person name="Wiebenga A."/>
            <person name="Lubbers R.J."/>
            <person name="Gomes A.C."/>
            <person name="Makela M.R."/>
            <person name="Stajich J."/>
            <person name="Grigoriev I.V."/>
            <person name="Mortensen U.H."/>
            <person name="De vries R.P."/>
            <person name="Baker S.E."/>
            <person name="Andersen M.R."/>
        </authorList>
    </citation>
    <scope>NUCLEOTIDE SEQUENCE [LARGE SCALE GENOMIC DNA]</scope>
    <source>
        <strain evidence="1 2">CBS 600.67</strain>
    </source>
</reference>
<dbReference type="Proteomes" id="UP001610335">
    <property type="component" value="Unassembled WGS sequence"/>
</dbReference>
<proteinExistence type="predicted"/>
<comment type="caution">
    <text evidence="1">The sequence shown here is derived from an EMBL/GenBank/DDBJ whole genome shotgun (WGS) entry which is preliminary data.</text>
</comment>
<organism evidence="1 2">
    <name type="scientific">Aspergillus cavernicola</name>
    <dbReference type="NCBI Taxonomy" id="176166"/>
    <lineage>
        <taxon>Eukaryota</taxon>
        <taxon>Fungi</taxon>
        <taxon>Dikarya</taxon>
        <taxon>Ascomycota</taxon>
        <taxon>Pezizomycotina</taxon>
        <taxon>Eurotiomycetes</taxon>
        <taxon>Eurotiomycetidae</taxon>
        <taxon>Eurotiales</taxon>
        <taxon>Aspergillaceae</taxon>
        <taxon>Aspergillus</taxon>
        <taxon>Aspergillus subgen. Nidulantes</taxon>
    </lineage>
</organism>
<accession>A0ABR4HF22</accession>
<keyword evidence="2" id="KW-1185">Reference proteome</keyword>
<evidence type="ECO:0000313" key="1">
    <source>
        <dbReference type="EMBL" id="KAL2814085.1"/>
    </source>
</evidence>
<sequence length="97" mass="10858">MEGERTPLLPQQGDKHQSSLWKRLQKQLGQSSQICVYVDETLLLFRSSLPVILAYALQSSLQACSLLIVSRASPENLATAAFSYMFATCLHRLADWS</sequence>
<protein>
    <submittedName>
        <fullName evidence="1">Uncharacterized protein</fullName>
    </submittedName>
</protein>
<name>A0ABR4HF22_9EURO</name>
<gene>
    <name evidence="1" type="ORF">BDW59DRAFT_154504</name>
</gene>
<evidence type="ECO:0000313" key="2">
    <source>
        <dbReference type="Proteomes" id="UP001610335"/>
    </source>
</evidence>
<dbReference type="EMBL" id="JBFXLS010000131">
    <property type="protein sequence ID" value="KAL2814085.1"/>
    <property type="molecule type" value="Genomic_DNA"/>
</dbReference>